<dbReference type="AlphaFoldDB" id="A0A2S4PX38"/>
<reference evidence="1 2" key="1">
    <citation type="submission" date="2017-10" db="EMBL/GenBank/DDBJ databases">
        <title>Development of genomic resources for the powdery mildew, Erysiphe pulchra.</title>
        <authorList>
            <person name="Wadl P.A."/>
            <person name="Mack B.M."/>
            <person name="Moore G."/>
            <person name="Beltz S.B."/>
        </authorList>
    </citation>
    <scope>NUCLEOTIDE SEQUENCE [LARGE SCALE GENOMIC DNA]</scope>
    <source>
        <strain evidence="1">Cflorida</strain>
    </source>
</reference>
<organism evidence="1 2">
    <name type="scientific">Erysiphe pulchra</name>
    <dbReference type="NCBI Taxonomy" id="225359"/>
    <lineage>
        <taxon>Eukaryota</taxon>
        <taxon>Fungi</taxon>
        <taxon>Dikarya</taxon>
        <taxon>Ascomycota</taxon>
        <taxon>Pezizomycotina</taxon>
        <taxon>Leotiomycetes</taxon>
        <taxon>Erysiphales</taxon>
        <taxon>Erysiphaceae</taxon>
        <taxon>Erysiphe</taxon>
    </lineage>
</organism>
<comment type="caution">
    <text evidence="1">The sequence shown here is derived from an EMBL/GenBank/DDBJ whole genome shotgun (WGS) entry which is preliminary data.</text>
</comment>
<name>A0A2S4PX38_9PEZI</name>
<proteinExistence type="predicted"/>
<keyword evidence="2" id="KW-1185">Reference proteome</keyword>
<accession>A0A2S4PX38</accession>
<evidence type="ECO:0000313" key="2">
    <source>
        <dbReference type="Proteomes" id="UP000237438"/>
    </source>
</evidence>
<dbReference type="Proteomes" id="UP000237438">
    <property type="component" value="Unassembled WGS sequence"/>
</dbReference>
<evidence type="ECO:0000313" key="1">
    <source>
        <dbReference type="EMBL" id="POS86586.1"/>
    </source>
</evidence>
<gene>
    <name evidence="1" type="ORF">EPUL_003465</name>
</gene>
<dbReference type="EMBL" id="PEDP01000295">
    <property type="protein sequence ID" value="POS86586.1"/>
    <property type="molecule type" value="Genomic_DNA"/>
</dbReference>
<sequence>MIKSTGLQNYGTIFNQNNKIISPISTLTTEIKQFLEPETQKDVDKALTVPLQRLCHLQQGPSASYRYEKFSYDNSLIAIENIQNLATNIVCSTKPVGDTSINLIDRAKANISKWRAS</sequence>
<protein>
    <submittedName>
        <fullName evidence="1">Uncharacterized protein</fullName>
    </submittedName>
</protein>